<proteinExistence type="predicted"/>
<dbReference type="CDD" id="cd15485">
    <property type="entry name" value="ZIP_Cat8"/>
    <property type="match status" value="1"/>
</dbReference>
<accession>A0AAX4HCK6</accession>
<feature type="compositionally biased region" description="Basic and acidic residues" evidence="3">
    <location>
        <begin position="186"/>
        <end position="199"/>
    </location>
</feature>
<feature type="region of interest" description="Disordered" evidence="3">
    <location>
        <begin position="233"/>
        <end position="253"/>
    </location>
</feature>
<dbReference type="EMBL" id="CP138897">
    <property type="protein sequence ID" value="WPK26276.1"/>
    <property type="molecule type" value="Genomic_DNA"/>
</dbReference>
<evidence type="ECO:0000313" key="6">
    <source>
        <dbReference type="Proteomes" id="UP001338582"/>
    </source>
</evidence>
<feature type="region of interest" description="Disordered" evidence="3">
    <location>
        <begin position="25"/>
        <end position="46"/>
    </location>
</feature>
<dbReference type="PROSITE" id="PS00463">
    <property type="entry name" value="ZN2_CY6_FUNGAL_1"/>
    <property type="match status" value="1"/>
</dbReference>
<dbReference type="Proteomes" id="UP001338582">
    <property type="component" value="Chromosome 4"/>
</dbReference>
<feature type="region of interest" description="Disordered" evidence="3">
    <location>
        <begin position="139"/>
        <end position="199"/>
    </location>
</feature>
<dbReference type="Gene3D" id="4.10.240.10">
    <property type="entry name" value="Zn(2)-C6 fungal-type DNA-binding domain"/>
    <property type="match status" value="1"/>
</dbReference>
<dbReference type="KEGG" id="asau:88174688"/>
<dbReference type="PROSITE" id="PS50048">
    <property type="entry name" value="ZN2_CY6_FUNGAL_2"/>
    <property type="match status" value="1"/>
</dbReference>
<dbReference type="SMART" id="SM00066">
    <property type="entry name" value="GAL4"/>
    <property type="match status" value="1"/>
</dbReference>
<keyword evidence="1" id="KW-0479">Metal-binding</keyword>
<keyword evidence="6" id="KW-1185">Reference proteome</keyword>
<dbReference type="PANTHER" id="PTHR46910:SF12">
    <property type="entry name" value="REGULATORY PROTEIN CAT8"/>
    <property type="match status" value="1"/>
</dbReference>
<dbReference type="InterPro" id="IPR007219">
    <property type="entry name" value="XnlR_reg_dom"/>
</dbReference>
<keyword evidence="2" id="KW-0539">Nucleus</keyword>
<dbReference type="InterPro" id="IPR050987">
    <property type="entry name" value="AtrR-like"/>
</dbReference>
<gene>
    <name evidence="5" type="ORF">PUMCH_003625</name>
</gene>
<feature type="compositionally biased region" description="Low complexity" evidence="3">
    <location>
        <begin position="154"/>
        <end position="170"/>
    </location>
</feature>
<dbReference type="InterPro" id="IPR036864">
    <property type="entry name" value="Zn2-C6_fun-type_DNA-bd_sf"/>
</dbReference>
<evidence type="ECO:0000256" key="1">
    <source>
        <dbReference type="ARBA" id="ARBA00022723"/>
    </source>
</evidence>
<evidence type="ECO:0000259" key="4">
    <source>
        <dbReference type="PROSITE" id="PS50048"/>
    </source>
</evidence>
<feature type="compositionally biased region" description="Basic and acidic residues" evidence="3">
    <location>
        <begin position="238"/>
        <end position="249"/>
    </location>
</feature>
<evidence type="ECO:0000256" key="3">
    <source>
        <dbReference type="SAM" id="MobiDB-lite"/>
    </source>
</evidence>
<dbReference type="GO" id="GO:0006351">
    <property type="term" value="P:DNA-templated transcription"/>
    <property type="evidence" value="ECO:0007669"/>
    <property type="project" value="InterPro"/>
</dbReference>
<name>A0AAX4HCK6_9ASCO</name>
<dbReference type="Pfam" id="PF00172">
    <property type="entry name" value="Zn_clus"/>
    <property type="match status" value="1"/>
</dbReference>
<dbReference type="CDD" id="cd12148">
    <property type="entry name" value="fungal_TF_MHR"/>
    <property type="match status" value="1"/>
</dbReference>
<evidence type="ECO:0000256" key="2">
    <source>
        <dbReference type="ARBA" id="ARBA00023242"/>
    </source>
</evidence>
<dbReference type="PANTHER" id="PTHR46910">
    <property type="entry name" value="TRANSCRIPTION FACTOR PDR1"/>
    <property type="match status" value="1"/>
</dbReference>
<sequence>MVSMAVKLEERLAPSLELPIAKKPRVKSELGDSLKETKDTKSPKQTTIKAPGQVIVRTAQACDRCRAKKSRCDGKVPDCSSCLAVGIKCIVSDKLTRRAFPKGYTETLEEYVRQLEAENSKLQGLVQLRDQQLAQNGVLASEQGERTDVPAAKDSSSSFGNGASAGGDSSDPLHGKRISSGSGSAKENRHKELDAEGHQHTKTCACCIDAMEGRSVHERPVSLAGANSALSMVNDDDSAPRRNSHESHVGQRPAPGAFAAASAIEQMHKGYTVNETSKQQLLTNLVAAAIPRSTEETLFVPTVLAKVCQVHGYNSAAAKMTAKAIALLKEYDSRSHSHSESLPGSEKDILDIIMDVESAKLDQAQSYQFLIGLQLPSQAELDYLLGVYFQNWGCVLPILDQGVFVQNYNRFCQARDSGMLSQNLVHSFELWEKLGALLVLTTSMALLSLKSHYLNSNNAAELELYHNRLSKYNRLICQFIRPNCILTKHCSIESLQILALSLHYCLAVGDVATSYELRGRMITMAQQLRLHRCPAAVLGLSKDPNDVNLYKFMQAERRILFWCVYCLDSYSSLILGLPRLLKDNEVECAMPFSDANAVGSNDSESVLVVNNTRLTIFGKVTQIALCFMQYCKVLGGIVDLVFSRSRDSNERERAANQDRILDCWRRDLPLDLKFELDVNGFSLKNSNNQNSTDWALYSPHQILSIYLYYHAKILIYLPILSKYGNHHNVGLSAKEQLELDHSNRSTVVTSMSMIQQSSIQILELLKNASVTFLYLLPIPLNIPREQARFALLVAKGSIDYIKGGVLHQSLKEILLETFKLFRADTEKGILGALSTNSTNLLELSIASVLGFKASDLKVKSSKLAPKRRLSSNPKLLEKSLASSASSTANVPDPLQLLSSMPIVAQAHDTHLIFDNRSIDPVESSQQEGGRSETTRQSTELETVMDNYGMHQLEHTASTSSADTNDGRKFDFESAYSDLFTFDPFKNEFNNELMVNEFVADGSLGLFPFLGEDRSRLDDDRFSDCMGEEGAFSY</sequence>
<protein>
    <recommendedName>
        <fullName evidence="4">Zn(2)-C6 fungal-type domain-containing protein</fullName>
    </recommendedName>
</protein>
<dbReference type="Pfam" id="PF04082">
    <property type="entry name" value="Fungal_trans"/>
    <property type="match status" value="1"/>
</dbReference>
<organism evidence="5 6">
    <name type="scientific">Australozyma saopauloensis</name>
    <dbReference type="NCBI Taxonomy" id="291208"/>
    <lineage>
        <taxon>Eukaryota</taxon>
        <taxon>Fungi</taxon>
        <taxon>Dikarya</taxon>
        <taxon>Ascomycota</taxon>
        <taxon>Saccharomycotina</taxon>
        <taxon>Pichiomycetes</taxon>
        <taxon>Metschnikowiaceae</taxon>
        <taxon>Australozyma</taxon>
    </lineage>
</organism>
<dbReference type="InterPro" id="IPR001138">
    <property type="entry name" value="Zn2Cys6_DnaBD"/>
</dbReference>
<feature type="compositionally biased region" description="Basic and acidic residues" evidence="3">
    <location>
        <begin position="26"/>
        <end position="42"/>
    </location>
</feature>
<dbReference type="CDD" id="cd00067">
    <property type="entry name" value="GAL4"/>
    <property type="match status" value="1"/>
</dbReference>
<reference evidence="5 6" key="1">
    <citation type="submission" date="2023-10" db="EMBL/GenBank/DDBJ databases">
        <title>Draft Genome Sequence of Candida saopaulonensis from a very Premature Infant with Sepsis.</title>
        <authorList>
            <person name="Ning Y."/>
            <person name="Dai R."/>
            <person name="Xiao M."/>
            <person name="Xu Y."/>
            <person name="Yan Q."/>
            <person name="Zhang L."/>
        </authorList>
    </citation>
    <scope>NUCLEOTIDE SEQUENCE [LARGE SCALE GENOMIC DNA]</scope>
    <source>
        <strain evidence="5 6">19XY460</strain>
    </source>
</reference>
<dbReference type="GO" id="GO:0000981">
    <property type="term" value="F:DNA-binding transcription factor activity, RNA polymerase II-specific"/>
    <property type="evidence" value="ECO:0007669"/>
    <property type="project" value="InterPro"/>
</dbReference>
<dbReference type="RefSeq" id="XP_062878657.1">
    <property type="nucleotide sequence ID" value="XM_063022587.1"/>
</dbReference>
<evidence type="ECO:0000313" key="5">
    <source>
        <dbReference type="EMBL" id="WPK26276.1"/>
    </source>
</evidence>
<dbReference type="GO" id="GO:0003677">
    <property type="term" value="F:DNA binding"/>
    <property type="evidence" value="ECO:0007669"/>
    <property type="project" value="InterPro"/>
</dbReference>
<dbReference type="SUPFAM" id="SSF57701">
    <property type="entry name" value="Zn2/Cys6 DNA-binding domain"/>
    <property type="match status" value="1"/>
</dbReference>
<dbReference type="AlphaFoldDB" id="A0AAX4HCK6"/>
<feature type="domain" description="Zn(2)-C6 fungal-type" evidence="4">
    <location>
        <begin position="61"/>
        <end position="91"/>
    </location>
</feature>
<dbReference type="GO" id="GO:0008270">
    <property type="term" value="F:zinc ion binding"/>
    <property type="evidence" value="ECO:0007669"/>
    <property type="project" value="InterPro"/>
</dbReference>
<dbReference type="SMART" id="SM00906">
    <property type="entry name" value="Fungal_trans"/>
    <property type="match status" value="1"/>
</dbReference>
<dbReference type="GeneID" id="88174688"/>